<name>A0A9W8DYN9_9FUNG</name>
<accession>A0A9W8DYN9</accession>
<protein>
    <submittedName>
        <fullName evidence="2">Uncharacterized protein</fullName>
    </submittedName>
</protein>
<reference evidence="2" key="1">
    <citation type="submission" date="2022-07" db="EMBL/GenBank/DDBJ databases">
        <title>Phylogenomic reconstructions and comparative analyses of Kickxellomycotina fungi.</title>
        <authorList>
            <person name="Reynolds N.K."/>
            <person name="Stajich J.E."/>
            <person name="Barry K."/>
            <person name="Grigoriev I.V."/>
            <person name="Crous P."/>
            <person name="Smith M.E."/>
        </authorList>
    </citation>
    <scope>NUCLEOTIDE SEQUENCE</scope>
    <source>
        <strain evidence="2">RSA 861</strain>
    </source>
</reference>
<dbReference type="AlphaFoldDB" id="A0A9W8DYN9"/>
<proteinExistence type="predicted"/>
<evidence type="ECO:0000256" key="1">
    <source>
        <dbReference type="SAM" id="MobiDB-lite"/>
    </source>
</evidence>
<keyword evidence="3" id="KW-1185">Reference proteome</keyword>
<dbReference type="EMBL" id="JANBPT010000030">
    <property type="protein sequence ID" value="KAJ1929611.1"/>
    <property type="molecule type" value="Genomic_DNA"/>
</dbReference>
<organism evidence="2 3">
    <name type="scientific">Tieghemiomyces parasiticus</name>
    <dbReference type="NCBI Taxonomy" id="78921"/>
    <lineage>
        <taxon>Eukaryota</taxon>
        <taxon>Fungi</taxon>
        <taxon>Fungi incertae sedis</taxon>
        <taxon>Zoopagomycota</taxon>
        <taxon>Kickxellomycotina</taxon>
        <taxon>Dimargaritomycetes</taxon>
        <taxon>Dimargaritales</taxon>
        <taxon>Dimargaritaceae</taxon>
        <taxon>Tieghemiomyces</taxon>
    </lineage>
</organism>
<gene>
    <name evidence="2" type="ORF">IWQ60_001041</name>
</gene>
<evidence type="ECO:0000313" key="3">
    <source>
        <dbReference type="Proteomes" id="UP001150569"/>
    </source>
</evidence>
<evidence type="ECO:0000313" key="2">
    <source>
        <dbReference type="EMBL" id="KAJ1929611.1"/>
    </source>
</evidence>
<comment type="caution">
    <text evidence="2">The sequence shown here is derived from an EMBL/GenBank/DDBJ whole genome shotgun (WGS) entry which is preliminary data.</text>
</comment>
<dbReference type="Proteomes" id="UP001150569">
    <property type="component" value="Unassembled WGS sequence"/>
</dbReference>
<sequence>MTQSSHPFPLLNGQATRWSPDPSPSPFVWDSAGVTADLLSIERARAAQASPGTTSTAPRWPELAAATAKPLDLVQDLQRDSLAGDMDHAVQLARHYLDTQDGVVQKLQTLPLVEGDLGHLRAELGTVQALLERRQRRNES</sequence>
<feature type="region of interest" description="Disordered" evidence="1">
    <location>
        <begin position="1"/>
        <end position="26"/>
    </location>
</feature>